<sequence>MVCRNGSSQVAGLLLSLWCNKEWLKGSPQRRADKGHGRSPRGSALATHPQQRRHDTPARPHTLSTTCESKTEGQSEPIQSSQTKHGKYCMKQMLWQAALKMKIHWVGNSIWVQDD</sequence>
<name>A0AAV1GLC6_XYRNO</name>
<evidence type="ECO:0000313" key="2">
    <source>
        <dbReference type="EMBL" id="CAJ1073434.1"/>
    </source>
</evidence>
<dbReference type="AlphaFoldDB" id="A0AAV1GLC6"/>
<dbReference type="EMBL" id="OY660878">
    <property type="protein sequence ID" value="CAJ1073434.1"/>
    <property type="molecule type" value="Genomic_DNA"/>
</dbReference>
<reference evidence="2" key="1">
    <citation type="submission" date="2023-08" db="EMBL/GenBank/DDBJ databases">
        <authorList>
            <person name="Alioto T."/>
            <person name="Alioto T."/>
            <person name="Gomez Garrido J."/>
        </authorList>
    </citation>
    <scope>NUCLEOTIDE SEQUENCE</scope>
</reference>
<evidence type="ECO:0000313" key="3">
    <source>
        <dbReference type="Proteomes" id="UP001178508"/>
    </source>
</evidence>
<organism evidence="2 3">
    <name type="scientific">Xyrichtys novacula</name>
    <name type="common">Pearly razorfish</name>
    <name type="synonym">Hemipteronotus novacula</name>
    <dbReference type="NCBI Taxonomy" id="13765"/>
    <lineage>
        <taxon>Eukaryota</taxon>
        <taxon>Metazoa</taxon>
        <taxon>Chordata</taxon>
        <taxon>Craniata</taxon>
        <taxon>Vertebrata</taxon>
        <taxon>Euteleostomi</taxon>
        <taxon>Actinopterygii</taxon>
        <taxon>Neopterygii</taxon>
        <taxon>Teleostei</taxon>
        <taxon>Neoteleostei</taxon>
        <taxon>Acanthomorphata</taxon>
        <taxon>Eupercaria</taxon>
        <taxon>Labriformes</taxon>
        <taxon>Labridae</taxon>
        <taxon>Xyrichtys</taxon>
    </lineage>
</organism>
<feature type="compositionally biased region" description="Polar residues" evidence="1">
    <location>
        <begin position="62"/>
        <end position="83"/>
    </location>
</feature>
<evidence type="ECO:0000256" key="1">
    <source>
        <dbReference type="SAM" id="MobiDB-lite"/>
    </source>
</evidence>
<proteinExistence type="predicted"/>
<protein>
    <submittedName>
        <fullName evidence="2">Uncharacterized protein</fullName>
    </submittedName>
</protein>
<gene>
    <name evidence="2" type="ORF">XNOV1_A031837</name>
</gene>
<accession>A0AAV1GLC6</accession>
<keyword evidence="3" id="KW-1185">Reference proteome</keyword>
<feature type="region of interest" description="Disordered" evidence="1">
    <location>
        <begin position="27"/>
        <end position="84"/>
    </location>
</feature>
<dbReference type="Proteomes" id="UP001178508">
    <property type="component" value="Chromosome 15"/>
</dbReference>